<dbReference type="SUPFAM" id="SSF51971">
    <property type="entry name" value="Nucleotide-binding domain"/>
    <property type="match status" value="1"/>
</dbReference>
<dbReference type="Pfam" id="PF07992">
    <property type="entry name" value="Pyr_redox_2"/>
    <property type="match status" value="1"/>
</dbReference>
<dbReference type="InterPro" id="IPR013785">
    <property type="entry name" value="Aldolase_TIM"/>
</dbReference>
<evidence type="ECO:0000256" key="7">
    <source>
        <dbReference type="ARBA" id="ARBA00023002"/>
    </source>
</evidence>
<reference evidence="12" key="2">
    <citation type="submission" date="2019-01" db="EMBL/GenBank/DDBJ databases">
        <authorList>
            <person name="Li Y."/>
        </authorList>
    </citation>
    <scope>NUCLEOTIDE SEQUENCE [LARGE SCALE GENOMIC DNA]</scope>
    <source>
        <strain evidence="12">CGMCC 1.12963</strain>
    </source>
</reference>
<evidence type="ECO:0000256" key="9">
    <source>
        <dbReference type="ARBA" id="ARBA00023014"/>
    </source>
</evidence>
<feature type="domain" description="FAD/NAD(P)-binding" evidence="11">
    <location>
        <begin position="391"/>
        <end position="589"/>
    </location>
</feature>
<protein>
    <recommendedName>
        <fullName evidence="14">FAD-dependent oxidoreductase</fullName>
    </recommendedName>
</protein>
<evidence type="ECO:0000256" key="8">
    <source>
        <dbReference type="ARBA" id="ARBA00023004"/>
    </source>
</evidence>
<comment type="cofactor">
    <cofactor evidence="2">
        <name>[4Fe-4S] cluster</name>
        <dbReference type="ChEBI" id="CHEBI:49883"/>
    </cofactor>
</comment>
<evidence type="ECO:0000256" key="6">
    <source>
        <dbReference type="ARBA" id="ARBA00022723"/>
    </source>
</evidence>
<dbReference type="Gene3D" id="3.20.20.70">
    <property type="entry name" value="Aldolase class I"/>
    <property type="match status" value="1"/>
</dbReference>
<keyword evidence="4" id="KW-0285">Flavoprotein</keyword>
<keyword evidence="9" id="KW-0411">Iron-sulfur</keyword>
<evidence type="ECO:0008006" key="14">
    <source>
        <dbReference type="Google" id="ProtNLM"/>
    </source>
</evidence>
<evidence type="ECO:0000256" key="3">
    <source>
        <dbReference type="ARBA" id="ARBA00011048"/>
    </source>
</evidence>
<dbReference type="SUPFAM" id="SSF51905">
    <property type="entry name" value="FAD/NAD(P)-binding domain"/>
    <property type="match status" value="1"/>
</dbReference>
<dbReference type="EMBL" id="SAVA01000001">
    <property type="protein sequence ID" value="RWR54696.1"/>
    <property type="molecule type" value="Genomic_DNA"/>
</dbReference>
<evidence type="ECO:0000313" key="13">
    <source>
        <dbReference type="Proteomes" id="UP000288071"/>
    </source>
</evidence>
<dbReference type="Proteomes" id="UP000288071">
    <property type="component" value="Unassembled WGS sequence"/>
</dbReference>
<dbReference type="SUPFAM" id="SSF51395">
    <property type="entry name" value="FMN-linked oxidoreductases"/>
    <property type="match status" value="1"/>
</dbReference>
<reference evidence="12" key="1">
    <citation type="submission" date="2019-01" db="EMBL/GenBank/DDBJ databases">
        <title>Sinorhodobacter populi sp. nov. isolated from the symptomatic bark tissue of Populus euramericana canker.</title>
        <authorList>
            <person name="Xu G."/>
        </authorList>
    </citation>
    <scope>NUCLEOTIDE SEQUENCE [LARGE SCALE GENOMIC DNA]</scope>
    <source>
        <strain evidence="12">CGMCC 1.12963</strain>
    </source>
</reference>
<evidence type="ECO:0000259" key="10">
    <source>
        <dbReference type="Pfam" id="PF00724"/>
    </source>
</evidence>
<comment type="caution">
    <text evidence="12">The sequence shown here is derived from an EMBL/GenBank/DDBJ whole genome shotgun (WGS) entry which is preliminary data.</text>
</comment>
<keyword evidence="6" id="KW-0479">Metal-binding</keyword>
<dbReference type="Gene3D" id="3.50.50.60">
    <property type="entry name" value="FAD/NAD(P)-binding domain"/>
    <property type="match status" value="1"/>
</dbReference>
<evidence type="ECO:0000313" key="12">
    <source>
        <dbReference type="EMBL" id="RWR54696.1"/>
    </source>
</evidence>
<dbReference type="Gene3D" id="3.40.50.720">
    <property type="entry name" value="NAD(P)-binding Rossmann-like Domain"/>
    <property type="match status" value="1"/>
</dbReference>
<evidence type="ECO:0000256" key="5">
    <source>
        <dbReference type="ARBA" id="ARBA00022643"/>
    </source>
</evidence>
<comment type="similarity">
    <text evidence="3">In the N-terminal section; belongs to the NADH:flavin oxidoreductase/NADH oxidase family.</text>
</comment>
<dbReference type="InterPro" id="IPR001155">
    <property type="entry name" value="OxRdtase_FMN_N"/>
</dbReference>
<dbReference type="GO" id="GO:0046872">
    <property type="term" value="F:metal ion binding"/>
    <property type="evidence" value="ECO:0007669"/>
    <property type="project" value="UniProtKB-KW"/>
</dbReference>
<keyword evidence="8" id="KW-0408">Iron</keyword>
<name>A0A443LZK8_9RHOB</name>
<sequence>MSSTDPAHFPNLFRHLSINGCPIRNRIVMTGHGTGMPTDGTPNAQTVAYYRERAKGGVGLIMLGTQQVHPSSPGITGLLCNYDDRIIPGLRDVAQAVHEHGAKIFGYLGHMGLSSSAKPAPLWSASATFDQKYGEVAHAVSLAEIRELIAAFAAAARRNLTAGLDGIEVHCGHGLLLMQFLSPLTNHRTDAYGGSLENRTRLPREVLAAVRAEIGPNVPLGIRVSADELMPGGLSIDDMEEICPMLVEAGALDYIDVSAGNDGNLISNMLHEPPMGLPFAPFAPLAGRLRAACPGVKILHATRIHTAAEAEKLLAAGQADMAGMVRPLIADPDLPAKAARGEVDRITPCVGCEQACFGRLHRGKHISCVGNPTTGREIRWYGLAPAAKSLKLCIVGAGPAGLESARIAAMRGHTVTLFDQHDELGGRMNIAKLPVGRSEWGRMIAHKASELAHLGVTLRLGHAVGAAEILAGGPDAVFLATGSKPGKLHVPGEETAPSLIVDAAMLTPESCGDRVLVIDNINRTPGIATAIHLARLGRKVDLSTQSIFAGYNLVKQNLALFYREAGRHGVTFLPSTRPVLFDGGTVTLEQVFTRENLPPRTYDTIVLADPGLPRDELMGQLQDRVGILRAIGDAYAPRDIEAAFLDGYEAALTL</sequence>
<gene>
    <name evidence="12" type="ORF">EOW66_01100</name>
</gene>
<dbReference type="PANTHER" id="PTHR42917:SF2">
    <property type="entry name" value="2,4-DIENOYL-COA REDUCTASE [(2E)-ENOYL-COA-PRODUCING]"/>
    <property type="match status" value="1"/>
</dbReference>
<dbReference type="Pfam" id="PF00724">
    <property type="entry name" value="Oxidored_FMN"/>
    <property type="match status" value="1"/>
</dbReference>
<evidence type="ECO:0000256" key="1">
    <source>
        <dbReference type="ARBA" id="ARBA00001917"/>
    </source>
</evidence>
<proteinExistence type="inferred from homology"/>
<dbReference type="PANTHER" id="PTHR42917">
    <property type="entry name" value="2,4-DIENOYL-COA REDUCTASE"/>
    <property type="match status" value="1"/>
</dbReference>
<organism evidence="12 13">
    <name type="scientific">Paenirhodobacter huangdaonensis</name>
    <dbReference type="NCBI Taxonomy" id="2501515"/>
    <lineage>
        <taxon>Bacteria</taxon>
        <taxon>Pseudomonadati</taxon>
        <taxon>Pseudomonadota</taxon>
        <taxon>Alphaproteobacteria</taxon>
        <taxon>Rhodobacterales</taxon>
        <taxon>Rhodobacter group</taxon>
        <taxon>Paenirhodobacter</taxon>
    </lineage>
</organism>
<comment type="cofactor">
    <cofactor evidence="1">
        <name>FMN</name>
        <dbReference type="ChEBI" id="CHEBI:58210"/>
    </cofactor>
</comment>
<evidence type="ECO:0000256" key="2">
    <source>
        <dbReference type="ARBA" id="ARBA00001966"/>
    </source>
</evidence>
<dbReference type="InterPro" id="IPR023753">
    <property type="entry name" value="FAD/NAD-binding_dom"/>
</dbReference>
<dbReference type="PRINTS" id="PR00368">
    <property type="entry name" value="FADPNR"/>
</dbReference>
<dbReference type="GO" id="GO:0010181">
    <property type="term" value="F:FMN binding"/>
    <property type="evidence" value="ECO:0007669"/>
    <property type="project" value="InterPro"/>
</dbReference>
<dbReference type="InterPro" id="IPR051793">
    <property type="entry name" value="NADH:flavin_oxidoreductase"/>
</dbReference>
<dbReference type="GO" id="GO:0016491">
    <property type="term" value="F:oxidoreductase activity"/>
    <property type="evidence" value="ECO:0007669"/>
    <property type="project" value="UniProtKB-KW"/>
</dbReference>
<dbReference type="AlphaFoldDB" id="A0A443LZK8"/>
<evidence type="ECO:0000259" key="11">
    <source>
        <dbReference type="Pfam" id="PF07992"/>
    </source>
</evidence>
<evidence type="ECO:0000256" key="4">
    <source>
        <dbReference type="ARBA" id="ARBA00022630"/>
    </source>
</evidence>
<feature type="domain" description="NADH:flavin oxidoreductase/NADH oxidase N-terminal" evidence="10">
    <location>
        <begin position="12"/>
        <end position="341"/>
    </location>
</feature>
<accession>A0A443LZK8</accession>
<dbReference type="GO" id="GO:0051536">
    <property type="term" value="F:iron-sulfur cluster binding"/>
    <property type="evidence" value="ECO:0007669"/>
    <property type="project" value="UniProtKB-KW"/>
</dbReference>
<keyword evidence="7" id="KW-0560">Oxidoreductase</keyword>
<keyword evidence="5" id="KW-0288">FMN</keyword>
<keyword evidence="13" id="KW-1185">Reference proteome</keyword>
<dbReference type="RefSeq" id="WP_128154163.1">
    <property type="nucleotide sequence ID" value="NZ_JBHSOM010000007.1"/>
</dbReference>
<dbReference type="InterPro" id="IPR036188">
    <property type="entry name" value="FAD/NAD-bd_sf"/>
</dbReference>